<feature type="signal peptide" evidence="8">
    <location>
        <begin position="1"/>
        <end position="24"/>
    </location>
</feature>
<organism evidence="9 10">
    <name type="scientific">Thalassotalea insulae</name>
    <dbReference type="NCBI Taxonomy" id="2056778"/>
    <lineage>
        <taxon>Bacteria</taxon>
        <taxon>Pseudomonadati</taxon>
        <taxon>Pseudomonadota</taxon>
        <taxon>Gammaproteobacteria</taxon>
        <taxon>Alteromonadales</taxon>
        <taxon>Colwelliaceae</taxon>
        <taxon>Thalassotalea</taxon>
    </lineage>
</organism>
<evidence type="ECO:0000256" key="8">
    <source>
        <dbReference type="SAM" id="SignalP"/>
    </source>
</evidence>
<evidence type="ECO:0000256" key="7">
    <source>
        <dbReference type="SAM" id="MobiDB-lite"/>
    </source>
</evidence>
<evidence type="ECO:0000256" key="3">
    <source>
        <dbReference type="ARBA" id="ARBA00023136"/>
    </source>
</evidence>
<dbReference type="PROSITE" id="PS51257">
    <property type="entry name" value="PROKAR_LIPOPROTEIN"/>
    <property type="match status" value="1"/>
</dbReference>
<keyword evidence="3" id="KW-0472">Membrane</keyword>
<evidence type="ECO:0000256" key="6">
    <source>
        <dbReference type="ARBA" id="ARBA00023288"/>
    </source>
</evidence>
<comment type="caution">
    <text evidence="9">The sequence shown here is derived from an EMBL/GenBank/DDBJ whole genome shotgun (WGS) entry which is preliminary data.</text>
</comment>
<protein>
    <recommendedName>
        <fullName evidence="11">Lipoprotein</fullName>
    </recommendedName>
</protein>
<dbReference type="NCBIfam" id="NF047847">
    <property type="entry name" value="SS_mature_LptM"/>
    <property type="match status" value="1"/>
</dbReference>
<feature type="region of interest" description="Disordered" evidence="7">
    <location>
        <begin position="19"/>
        <end position="53"/>
    </location>
</feature>
<gene>
    <name evidence="9" type="ORF">tinsulaeT_17650</name>
</gene>
<keyword evidence="6" id="KW-0449">Lipoprotein</keyword>
<sequence>MRKLNSLILTTVLILSSLSGCGMSGPLYQEKEPTSATSPDTQDKQINADEQQE</sequence>
<keyword evidence="4" id="KW-0564">Palmitate</keyword>
<reference evidence="9 10" key="1">
    <citation type="submission" date="2023-03" db="EMBL/GenBank/DDBJ databases">
        <title>Draft genome sequence of Thalassotalea insulae KCTC 62186T.</title>
        <authorList>
            <person name="Sawabe T."/>
        </authorList>
    </citation>
    <scope>NUCLEOTIDE SEQUENCE [LARGE SCALE GENOMIC DNA]</scope>
    <source>
        <strain evidence="9 10">KCTC 62186</strain>
    </source>
</reference>
<dbReference type="InterPro" id="IPR032831">
    <property type="entry name" value="LptM_cons"/>
</dbReference>
<keyword evidence="10" id="KW-1185">Reference proteome</keyword>
<name>A0ABQ6GUT3_9GAMM</name>
<evidence type="ECO:0000313" key="10">
    <source>
        <dbReference type="Proteomes" id="UP001157186"/>
    </source>
</evidence>
<evidence type="ECO:0000256" key="1">
    <source>
        <dbReference type="ARBA" id="ARBA00004459"/>
    </source>
</evidence>
<feature type="chain" id="PRO_5046889709" description="Lipoprotein" evidence="8">
    <location>
        <begin position="25"/>
        <end position="53"/>
    </location>
</feature>
<dbReference type="Proteomes" id="UP001157186">
    <property type="component" value="Unassembled WGS sequence"/>
</dbReference>
<comment type="subcellular location">
    <subcellularLocation>
        <location evidence="1">Cell outer membrane</location>
        <topology evidence="1">Lipid-anchor</topology>
    </subcellularLocation>
</comment>
<accession>A0ABQ6GUT3</accession>
<dbReference type="EMBL" id="BSST01000001">
    <property type="protein sequence ID" value="GLX78425.1"/>
    <property type="molecule type" value="Genomic_DNA"/>
</dbReference>
<proteinExistence type="predicted"/>
<dbReference type="RefSeq" id="WP_284244308.1">
    <property type="nucleotide sequence ID" value="NZ_BSST01000001.1"/>
</dbReference>
<keyword evidence="5" id="KW-0998">Cell outer membrane</keyword>
<evidence type="ECO:0008006" key="11">
    <source>
        <dbReference type="Google" id="ProtNLM"/>
    </source>
</evidence>
<evidence type="ECO:0000313" key="9">
    <source>
        <dbReference type="EMBL" id="GLX78425.1"/>
    </source>
</evidence>
<evidence type="ECO:0000256" key="4">
    <source>
        <dbReference type="ARBA" id="ARBA00023139"/>
    </source>
</evidence>
<evidence type="ECO:0000256" key="2">
    <source>
        <dbReference type="ARBA" id="ARBA00022729"/>
    </source>
</evidence>
<keyword evidence="2 8" id="KW-0732">Signal</keyword>
<evidence type="ECO:0000256" key="5">
    <source>
        <dbReference type="ARBA" id="ARBA00023237"/>
    </source>
</evidence>